<comment type="pathway">
    <text evidence="2 14">Amino-acid biosynthesis; L-methionine biosynthesis via de novo pathway; L-homoserine from L-aspartate: step 1/3.</text>
</comment>
<evidence type="ECO:0000256" key="11">
    <source>
        <dbReference type="ARBA" id="ARBA00047872"/>
    </source>
</evidence>
<comment type="pathway">
    <text evidence="3 14">Amino-acid biosynthesis; L-threonine biosynthesis; L-threonine from L-aspartate: step 1/5.</text>
</comment>
<keyword evidence="6 13" id="KW-0808">Transferase</keyword>
<dbReference type="NCBIfam" id="TIGR00657">
    <property type="entry name" value="asp_kinases"/>
    <property type="match status" value="1"/>
</dbReference>
<gene>
    <name evidence="16" type="ORF">SAMN05421831_103212</name>
</gene>
<dbReference type="InterPro" id="IPR001341">
    <property type="entry name" value="Asp_kinase"/>
</dbReference>
<evidence type="ECO:0000313" key="16">
    <source>
        <dbReference type="EMBL" id="SEI52795.1"/>
    </source>
</evidence>
<feature type="binding site" evidence="12">
    <location>
        <position position="179"/>
    </location>
    <ligand>
        <name>ATP</name>
        <dbReference type="ChEBI" id="CHEBI:30616"/>
    </ligand>
</feature>
<evidence type="ECO:0000256" key="10">
    <source>
        <dbReference type="ARBA" id="ARBA00023154"/>
    </source>
</evidence>
<name>A0A1H6RMG0_9GAMM</name>
<organism evidence="16 17">
    <name type="scientific">Allopseudospirillum japonicum</name>
    <dbReference type="NCBI Taxonomy" id="64971"/>
    <lineage>
        <taxon>Bacteria</taxon>
        <taxon>Pseudomonadati</taxon>
        <taxon>Pseudomonadota</taxon>
        <taxon>Gammaproteobacteria</taxon>
        <taxon>Oceanospirillales</taxon>
        <taxon>Oceanospirillaceae</taxon>
        <taxon>Allopseudospirillum</taxon>
    </lineage>
</organism>
<evidence type="ECO:0000256" key="13">
    <source>
        <dbReference type="RuleBase" id="RU003448"/>
    </source>
</evidence>
<dbReference type="PROSITE" id="PS00324">
    <property type="entry name" value="ASPARTOKINASE"/>
    <property type="match status" value="1"/>
</dbReference>
<evidence type="ECO:0000256" key="2">
    <source>
        <dbReference type="ARBA" id="ARBA00004986"/>
    </source>
</evidence>
<dbReference type="EC" id="2.7.2.4" evidence="13"/>
<evidence type="ECO:0000256" key="8">
    <source>
        <dbReference type="ARBA" id="ARBA00022777"/>
    </source>
</evidence>
<feature type="binding site" evidence="12">
    <location>
        <position position="184"/>
    </location>
    <ligand>
        <name>ATP</name>
        <dbReference type="ChEBI" id="CHEBI:30616"/>
    </ligand>
</feature>
<evidence type="ECO:0000256" key="14">
    <source>
        <dbReference type="RuleBase" id="RU004249"/>
    </source>
</evidence>
<dbReference type="OrthoDB" id="9799110at2"/>
<keyword evidence="8 13" id="KW-0418">Kinase</keyword>
<dbReference type="InterPro" id="IPR054352">
    <property type="entry name" value="ACT_Aspartokinase"/>
</dbReference>
<dbReference type="Gene3D" id="3.30.2130.10">
    <property type="entry name" value="VC0802-like"/>
    <property type="match status" value="1"/>
</dbReference>
<dbReference type="InterPro" id="IPR041740">
    <property type="entry name" value="AKii-LysC-BS"/>
</dbReference>
<protein>
    <recommendedName>
        <fullName evidence="13">Aspartokinase</fullName>
        <ecNumber evidence="13">2.7.2.4</ecNumber>
    </recommendedName>
</protein>
<evidence type="ECO:0000256" key="9">
    <source>
        <dbReference type="ARBA" id="ARBA00022840"/>
    </source>
</evidence>
<dbReference type="GO" id="GO:0009088">
    <property type="term" value="P:threonine biosynthetic process"/>
    <property type="evidence" value="ECO:0007669"/>
    <property type="project" value="UniProtKB-UniPathway"/>
</dbReference>
<proteinExistence type="inferred from homology"/>
<evidence type="ECO:0000256" key="7">
    <source>
        <dbReference type="ARBA" id="ARBA00022741"/>
    </source>
</evidence>
<feature type="domain" description="ACT" evidence="15">
    <location>
        <begin position="267"/>
        <end position="342"/>
    </location>
</feature>
<dbReference type="InterPro" id="IPR005260">
    <property type="entry name" value="Asp_kin_monofn"/>
</dbReference>
<dbReference type="Pfam" id="PF01842">
    <property type="entry name" value="ACT"/>
    <property type="match status" value="1"/>
</dbReference>
<dbReference type="GO" id="GO:0009089">
    <property type="term" value="P:lysine biosynthetic process via diaminopimelate"/>
    <property type="evidence" value="ECO:0007669"/>
    <property type="project" value="UniProtKB-UniPathway"/>
</dbReference>
<comment type="catalytic activity">
    <reaction evidence="11 13">
        <text>L-aspartate + ATP = 4-phospho-L-aspartate + ADP</text>
        <dbReference type="Rhea" id="RHEA:23776"/>
        <dbReference type="ChEBI" id="CHEBI:29991"/>
        <dbReference type="ChEBI" id="CHEBI:30616"/>
        <dbReference type="ChEBI" id="CHEBI:57535"/>
        <dbReference type="ChEBI" id="CHEBI:456216"/>
        <dbReference type="EC" id="2.7.2.4"/>
    </reaction>
</comment>
<dbReference type="RefSeq" id="WP_093308862.1">
    <property type="nucleotide sequence ID" value="NZ_FNYH01000003.1"/>
</dbReference>
<evidence type="ECO:0000256" key="4">
    <source>
        <dbReference type="ARBA" id="ARBA00010122"/>
    </source>
</evidence>
<feature type="binding site" evidence="12">
    <location>
        <begin position="173"/>
        <end position="174"/>
    </location>
    <ligand>
        <name>ATP</name>
        <dbReference type="ChEBI" id="CHEBI:30616"/>
    </ligand>
</feature>
<evidence type="ECO:0000256" key="6">
    <source>
        <dbReference type="ARBA" id="ARBA00022679"/>
    </source>
</evidence>
<evidence type="ECO:0000256" key="5">
    <source>
        <dbReference type="ARBA" id="ARBA00022605"/>
    </source>
</evidence>
<dbReference type="GO" id="GO:0004072">
    <property type="term" value="F:aspartate kinase activity"/>
    <property type="evidence" value="ECO:0007669"/>
    <property type="project" value="UniProtKB-EC"/>
</dbReference>
<dbReference type="Pfam" id="PF22468">
    <property type="entry name" value="ACT_9"/>
    <property type="match status" value="1"/>
</dbReference>
<dbReference type="PIRSF" id="PIRSF000726">
    <property type="entry name" value="Asp_kin"/>
    <property type="match status" value="1"/>
</dbReference>
<dbReference type="InterPro" id="IPR001048">
    <property type="entry name" value="Asp/Glu/Uridylate_kinase"/>
</dbReference>
<dbReference type="Proteomes" id="UP000242999">
    <property type="component" value="Unassembled WGS sequence"/>
</dbReference>
<dbReference type="CDD" id="cd04913">
    <property type="entry name" value="ACT_AKii-LysC-BS-like_1"/>
    <property type="match status" value="1"/>
</dbReference>
<evidence type="ECO:0000256" key="1">
    <source>
        <dbReference type="ARBA" id="ARBA00004766"/>
    </source>
</evidence>
<dbReference type="GO" id="GO:0009090">
    <property type="term" value="P:homoserine biosynthetic process"/>
    <property type="evidence" value="ECO:0007669"/>
    <property type="project" value="TreeGrafter"/>
</dbReference>
<dbReference type="Gene3D" id="3.40.1160.10">
    <property type="entry name" value="Acetylglutamate kinase-like"/>
    <property type="match status" value="1"/>
</dbReference>
<keyword evidence="9 12" id="KW-0067">ATP-binding</keyword>
<dbReference type="GO" id="GO:0005829">
    <property type="term" value="C:cytosol"/>
    <property type="evidence" value="ECO:0007669"/>
    <property type="project" value="TreeGrafter"/>
</dbReference>
<dbReference type="CDD" id="cd04936">
    <property type="entry name" value="ACT_AKii-LysC-BS-like_2"/>
    <property type="match status" value="1"/>
</dbReference>
<feature type="domain" description="ACT" evidence="15">
    <location>
        <begin position="348"/>
        <end position="412"/>
    </location>
</feature>
<comment type="pathway">
    <text evidence="1 14">Amino-acid biosynthesis; L-lysine biosynthesis via DAP pathway; (S)-tetrahydrodipicolinate from L-aspartate: step 1/4.</text>
</comment>
<comment type="similarity">
    <text evidence="4 13">Belongs to the aspartokinase family.</text>
</comment>
<reference evidence="17" key="1">
    <citation type="submission" date="2016-10" db="EMBL/GenBank/DDBJ databases">
        <authorList>
            <person name="Varghese N."/>
            <person name="Submissions S."/>
        </authorList>
    </citation>
    <scope>NUCLEOTIDE SEQUENCE [LARGE SCALE GENOMIC DNA]</scope>
    <source>
        <strain evidence="17">DSM 7165</strain>
    </source>
</reference>
<dbReference type="GO" id="GO:0005524">
    <property type="term" value="F:ATP binding"/>
    <property type="evidence" value="ECO:0007669"/>
    <property type="project" value="UniProtKB-KW"/>
</dbReference>
<dbReference type="InterPro" id="IPR036393">
    <property type="entry name" value="AceGlu_kinase-like_sf"/>
</dbReference>
<dbReference type="SUPFAM" id="SSF55021">
    <property type="entry name" value="ACT-like"/>
    <property type="match status" value="2"/>
</dbReference>
<keyword evidence="10" id="KW-0457">Lysine biosynthesis</keyword>
<dbReference type="UniPathway" id="UPA00051">
    <property type="reaction ID" value="UER00462"/>
</dbReference>
<dbReference type="InterPro" id="IPR045865">
    <property type="entry name" value="ACT-like_dom_sf"/>
</dbReference>
<dbReference type="NCBIfam" id="NF005155">
    <property type="entry name" value="PRK06635.1-4"/>
    <property type="match status" value="1"/>
</dbReference>
<evidence type="ECO:0000256" key="3">
    <source>
        <dbReference type="ARBA" id="ARBA00005139"/>
    </source>
</evidence>
<keyword evidence="7 12" id="KW-0547">Nucleotide-binding</keyword>
<evidence type="ECO:0000259" key="15">
    <source>
        <dbReference type="PROSITE" id="PS51671"/>
    </source>
</evidence>
<dbReference type="SUPFAM" id="SSF53633">
    <property type="entry name" value="Carbamate kinase-like"/>
    <property type="match status" value="1"/>
</dbReference>
<dbReference type="InterPro" id="IPR018042">
    <property type="entry name" value="Aspartate_kinase_CS"/>
</dbReference>
<sequence>MALYVQKFGGTSVGSVERIQAVARKVQSYHQQGHQVVVVVSAMSGETNRLLDLAKAIHEEPTGRELDMLVSTGEQVTIALLAMALSQLGVHATSYTGPQAGIVTDSSHTKARIRDIKTQSLRADLDAGRVVVVAGFQGADEHGNITTLGRGGSDTTAVALAAALKADECQIYTDVDGVYTTDPRVCQKAKRLEQITFEEMLEMASLGSKVLQIRSVEFAGKYQVPLRVLSSFSEGAGTLIVADDEESTPMEEPVISGIAFTANEAKLTVLGAADIPGVAAKILGPIGDANIEIDMIVQNVSPDGQATDFSFTVARGDYKRAQETLNQVVAEMGSGKVVGDTNIAKVSLVGVGMRSHAGVASLMFKTLANEGINIRMVSTSEIKISVVIDEKFLELAVRALHTAFGLDKEDED</sequence>
<dbReference type="UniPathway" id="UPA00050">
    <property type="reaction ID" value="UER00461"/>
</dbReference>
<accession>A0A1H6RMG0</accession>
<dbReference type="UniPathway" id="UPA00034">
    <property type="reaction ID" value="UER00015"/>
</dbReference>
<dbReference type="NCBIfam" id="TIGR00656">
    <property type="entry name" value="asp_kin_monofn"/>
    <property type="match status" value="1"/>
</dbReference>
<evidence type="ECO:0000256" key="12">
    <source>
        <dbReference type="PIRSR" id="PIRSR000726-1"/>
    </source>
</evidence>
<dbReference type="AlphaFoldDB" id="A0A1H6RMG0"/>
<dbReference type="CDD" id="cd04261">
    <property type="entry name" value="AAK_AKii-LysC-BS"/>
    <property type="match status" value="1"/>
</dbReference>
<keyword evidence="5 14" id="KW-0028">Amino-acid biosynthesis</keyword>
<dbReference type="FunFam" id="3.30.2130.10:FF:000002">
    <property type="entry name" value="Aspartokinase"/>
    <property type="match status" value="1"/>
</dbReference>
<feature type="binding site" evidence="12">
    <location>
        <position position="74"/>
    </location>
    <ligand>
        <name>substrate</name>
    </ligand>
</feature>
<feature type="binding site" evidence="12">
    <location>
        <begin position="209"/>
        <end position="210"/>
    </location>
    <ligand>
        <name>ATP</name>
        <dbReference type="ChEBI" id="CHEBI:30616"/>
    </ligand>
</feature>
<dbReference type="EMBL" id="FNYH01000003">
    <property type="protein sequence ID" value="SEI52795.1"/>
    <property type="molecule type" value="Genomic_DNA"/>
</dbReference>
<evidence type="ECO:0000313" key="17">
    <source>
        <dbReference type="Proteomes" id="UP000242999"/>
    </source>
</evidence>
<dbReference type="NCBIfam" id="NF005154">
    <property type="entry name" value="PRK06635.1-2"/>
    <property type="match status" value="1"/>
</dbReference>
<dbReference type="FunFam" id="3.40.1160.10:FF:000002">
    <property type="entry name" value="Aspartokinase"/>
    <property type="match status" value="1"/>
</dbReference>
<dbReference type="PANTHER" id="PTHR21499">
    <property type="entry name" value="ASPARTATE KINASE"/>
    <property type="match status" value="1"/>
</dbReference>
<dbReference type="PANTHER" id="PTHR21499:SF3">
    <property type="entry name" value="ASPARTOKINASE"/>
    <property type="match status" value="1"/>
</dbReference>
<dbReference type="STRING" id="64971.SAMN05421831_103212"/>
<dbReference type="PROSITE" id="PS51671">
    <property type="entry name" value="ACT"/>
    <property type="match status" value="2"/>
</dbReference>
<dbReference type="InterPro" id="IPR002912">
    <property type="entry name" value="ACT_dom"/>
</dbReference>
<dbReference type="Pfam" id="PF00696">
    <property type="entry name" value="AA_kinase"/>
    <property type="match status" value="1"/>
</dbReference>
<keyword evidence="17" id="KW-1185">Reference proteome</keyword>
<feature type="binding site" evidence="12">
    <location>
        <begin position="7"/>
        <end position="10"/>
    </location>
    <ligand>
        <name>ATP</name>
        <dbReference type="ChEBI" id="CHEBI:30616"/>
    </ligand>
</feature>
<feature type="binding site" evidence="12">
    <location>
        <position position="47"/>
    </location>
    <ligand>
        <name>substrate</name>
    </ligand>
</feature>